<dbReference type="EMBL" id="UINC01171105">
    <property type="protein sequence ID" value="SVD75486.1"/>
    <property type="molecule type" value="Genomic_DNA"/>
</dbReference>
<evidence type="ECO:0000259" key="1">
    <source>
        <dbReference type="Pfam" id="PF10531"/>
    </source>
</evidence>
<protein>
    <recommendedName>
        <fullName evidence="1">Soluble ligand binding domain-containing protein</fullName>
    </recommendedName>
</protein>
<feature type="domain" description="Soluble ligand binding" evidence="1">
    <location>
        <begin position="166"/>
        <end position="211"/>
    </location>
</feature>
<dbReference type="PANTHER" id="PTHR33619:SF3">
    <property type="entry name" value="POLYSACCHARIDE EXPORT PROTEIN GFCE-RELATED"/>
    <property type="match status" value="1"/>
</dbReference>
<dbReference type="PANTHER" id="PTHR33619">
    <property type="entry name" value="POLYSACCHARIDE EXPORT PROTEIN GFCE-RELATED"/>
    <property type="match status" value="1"/>
</dbReference>
<dbReference type="GO" id="GO:0015159">
    <property type="term" value="F:polysaccharide transmembrane transporter activity"/>
    <property type="evidence" value="ECO:0007669"/>
    <property type="project" value="InterPro"/>
</dbReference>
<dbReference type="Pfam" id="PF10531">
    <property type="entry name" value="SLBB"/>
    <property type="match status" value="2"/>
</dbReference>
<evidence type="ECO:0000313" key="2">
    <source>
        <dbReference type="EMBL" id="SVD75486.1"/>
    </source>
</evidence>
<dbReference type="AlphaFoldDB" id="A0A382XWS7"/>
<gene>
    <name evidence="2" type="ORF">METZ01_LOCUS428340</name>
</gene>
<organism evidence="2">
    <name type="scientific">marine metagenome</name>
    <dbReference type="NCBI Taxonomy" id="408172"/>
    <lineage>
        <taxon>unclassified sequences</taxon>
        <taxon>metagenomes</taxon>
        <taxon>ecological metagenomes</taxon>
    </lineage>
</organism>
<dbReference type="Gene3D" id="3.10.560.10">
    <property type="entry name" value="Outer membrane lipoprotein wza domain like"/>
    <property type="match status" value="2"/>
</dbReference>
<dbReference type="InterPro" id="IPR019554">
    <property type="entry name" value="Soluble_ligand-bd"/>
</dbReference>
<accession>A0A382XWS7</accession>
<dbReference type="InterPro" id="IPR049712">
    <property type="entry name" value="Poly_export"/>
</dbReference>
<proteinExistence type="predicted"/>
<sequence length="263" mass="30131">MINKADGLLGDAYLDRVDVVRIKSDFTEELLKLDLEQAISGNQDHDILLQGLDQIRVYGMTEMVPKTYVSIAGHVKRSGRYLLQENMTLYDLIFKAGGFVDEEFKKRTYLKRAELVRINEDNDEKEIIPFNLGLVLSKQGLSNTVLRTDDAVRIYSVLEIEGDTRYVSISGHVKRPGRYELFEGNMTLYDLIFKTGGFTDQEYKKRTYLKRAELVRVNEDNDEKEIIPFNLGLVLDKQGMANSVLRTDDAVRIYSVLEIEGDT</sequence>
<reference evidence="2" key="1">
    <citation type="submission" date="2018-05" db="EMBL/GenBank/DDBJ databases">
        <authorList>
            <person name="Lanie J.A."/>
            <person name="Ng W.-L."/>
            <person name="Kazmierczak K.M."/>
            <person name="Andrzejewski T.M."/>
            <person name="Davidsen T.M."/>
            <person name="Wayne K.J."/>
            <person name="Tettelin H."/>
            <person name="Glass J.I."/>
            <person name="Rusch D."/>
            <person name="Podicherti R."/>
            <person name="Tsui H.-C.T."/>
            <person name="Winkler M.E."/>
        </authorList>
    </citation>
    <scope>NUCLEOTIDE SEQUENCE</scope>
</reference>
<feature type="domain" description="Soluble ligand binding" evidence="1">
    <location>
        <begin position="68"/>
        <end position="107"/>
    </location>
</feature>
<feature type="non-terminal residue" evidence="2">
    <location>
        <position position="263"/>
    </location>
</feature>
<name>A0A382XWS7_9ZZZZ</name>
<dbReference type="SUPFAM" id="SSF142984">
    <property type="entry name" value="Nqo1 middle domain-like"/>
    <property type="match status" value="1"/>
</dbReference>